<organism evidence="9 10">
    <name type="scientific">Rhodanobacter glycinis</name>
    <dbReference type="NCBI Taxonomy" id="582702"/>
    <lineage>
        <taxon>Bacteria</taxon>
        <taxon>Pseudomonadati</taxon>
        <taxon>Pseudomonadota</taxon>
        <taxon>Gammaproteobacteria</taxon>
        <taxon>Lysobacterales</taxon>
        <taxon>Rhodanobacteraceae</taxon>
        <taxon>Rhodanobacter</taxon>
    </lineage>
</organism>
<gene>
    <name evidence="9" type="ORF">EAH88_02620</name>
</gene>
<accession>A0A502CCR8</accession>
<feature type="domain" description="Exo-beta-D-glucosaminidase Ig-fold" evidence="7">
    <location>
        <begin position="780"/>
        <end position="887"/>
    </location>
</feature>
<dbReference type="GO" id="GO:0004553">
    <property type="term" value="F:hydrolase activity, hydrolyzing O-glycosyl compounds"/>
    <property type="evidence" value="ECO:0007669"/>
    <property type="project" value="InterPro"/>
</dbReference>
<feature type="domain" description="Glycoside hydrolase family 2 immunoglobulin-like beta-sandwich" evidence="5">
    <location>
        <begin position="232"/>
        <end position="340"/>
    </location>
</feature>
<dbReference type="SUPFAM" id="SSF51445">
    <property type="entry name" value="(Trans)glycosidases"/>
    <property type="match status" value="1"/>
</dbReference>
<proteinExistence type="inferred from homology"/>
<reference evidence="9 10" key="1">
    <citation type="journal article" date="2019" name="Environ. Microbiol.">
        <title>Species interactions and distinct microbial communities in high Arctic permafrost affected cryosols are associated with the CH4 and CO2 gas fluxes.</title>
        <authorList>
            <person name="Altshuler I."/>
            <person name="Hamel J."/>
            <person name="Turney S."/>
            <person name="Magnuson E."/>
            <person name="Levesque R."/>
            <person name="Greer C."/>
            <person name="Whyte L.G."/>
        </authorList>
    </citation>
    <scope>NUCLEOTIDE SEQUENCE [LARGE SCALE GENOMIC DNA]</scope>
    <source>
        <strain evidence="9 10">S13Y</strain>
    </source>
</reference>
<dbReference type="Pfam" id="PF18368">
    <property type="entry name" value="Ig_GlcNase"/>
    <property type="match status" value="1"/>
</dbReference>
<evidence type="ECO:0000313" key="10">
    <source>
        <dbReference type="Proteomes" id="UP000319486"/>
    </source>
</evidence>
<comment type="similarity">
    <text evidence="1">Belongs to the glycosyl hydrolase 2 family.</text>
</comment>
<dbReference type="AlphaFoldDB" id="A0A502CCR8"/>
<dbReference type="InterPro" id="IPR006102">
    <property type="entry name" value="Ig-like_GH2"/>
</dbReference>
<evidence type="ECO:0000259" key="6">
    <source>
        <dbReference type="Pfam" id="PF17786"/>
    </source>
</evidence>
<protein>
    <submittedName>
        <fullName evidence="9">Glycoside hydrolase family 2</fullName>
    </submittedName>
</protein>
<feature type="domain" description="Mannosidase Ig/CBM-like" evidence="6">
    <location>
        <begin position="686"/>
        <end position="767"/>
    </location>
</feature>
<dbReference type="PANTHER" id="PTHR43536:SF1">
    <property type="entry name" value="MANNOSYLGLYCOPROTEIN ENDO-BETA-MANNOSIDASE"/>
    <property type="match status" value="1"/>
</dbReference>
<name>A0A502CCR8_9GAMM</name>
<dbReference type="PANTHER" id="PTHR43536">
    <property type="entry name" value="MANNOSYLGLYCOPROTEIN ENDO-BETA-MANNOSIDASE"/>
    <property type="match status" value="1"/>
</dbReference>
<evidence type="ECO:0000259" key="8">
    <source>
        <dbReference type="Pfam" id="PF22666"/>
    </source>
</evidence>
<feature type="domain" description="Beta-mannosidase-like galactose-binding" evidence="8">
    <location>
        <begin position="48"/>
        <end position="190"/>
    </location>
</feature>
<keyword evidence="2 9" id="KW-0378">Hydrolase</keyword>
<dbReference type="Gene3D" id="2.60.40.10">
    <property type="entry name" value="Immunoglobulins"/>
    <property type="match status" value="3"/>
</dbReference>
<keyword evidence="10" id="KW-1185">Reference proteome</keyword>
<dbReference type="GO" id="GO:0005975">
    <property type="term" value="P:carbohydrate metabolic process"/>
    <property type="evidence" value="ECO:0007669"/>
    <property type="project" value="InterPro"/>
</dbReference>
<dbReference type="InterPro" id="IPR017853">
    <property type="entry name" value="GH"/>
</dbReference>
<dbReference type="Pfam" id="PF22666">
    <property type="entry name" value="Glyco_hydro_2_N2"/>
    <property type="match status" value="1"/>
</dbReference>
<evidence type="ECO:0000259" key="7">
    <source>
        <dbReference type="Pfam" id="PF18368"/>
    </source>
</evidence>
<feature type="chain" id="PRO_5021275536" evidence="4">
    <location>
        <begin position="27"/>
        <end position="912"/>
    </location>
</feature>
<dbReference type="InterPro" id="IPR008979">
    <property type="entry name" value="Galactose-bd-like_sf"/>
</dbReference>
<dbReference type="InterPro" id="IPR013783">
    <property type="entry name" value="Ig-like_fold"/>
</dbReference>
<dbReference type="Pfam" id="PF17786">
    <property type="entry name" value="Mannosidase_ig"/>
    <property type="match status" value="1"/>
</dbReference>
<evidence type="ECO:0000313" key="9">
    <source>
        <dbReference type="EMBL" id="TPG11435.1"/>
    </source>
</evidence>
<dbReference type="Proteomes" id="UP000319486">
    <property type="component" value="Unassembled WGS sequence"/>
</dbReference>
<comment type="caution">
    <text evidence="9">The sequence shown here is derived from an EMBL/GenBank/DDBJ whole genome shotgun (WGS) entry which is preliminary data.</text>
</comment>
<dbReference type="InterPro" id="IPR036156">
    <property type="entry name" value="Beta-gal/glucu_dom_sf"/>
</dbReference>
<dbReference type="InterPro" id="IPR043534">
    <property type="entry name" value="EBDG/EBM"/>
</dbReference>
<dbReference type="Pfam" id="PF00703">
    <property type="entry name" value="Glyco_hydro_2"/>
    <property type="match status" value="1"/>
</dbReference>
<dbReference type="Gene3D" id="3.20.20.80">
    <property type="entry name" value="Glycosidases"/>
    <property type="match status" value="1"/>
</dbReference>
<evidence type="ECO:0000256" key="1">
    <source>
        <dbReference type="ARBA" id="ARBA00007401"/>
    </source>
</evidence>
<dbReference type="InterPro" id="IPR041351">
    <property type="entry name" value="Ig_GlcNase"/>
</dbReference>
<evidence type="ECO:0000256" key="2">
    <source>
        <dbReference type="ARBA" id="ARBA00022801"/>
    </source>
</evidence>
<feature type="signal peptide" evidence="4">
    <location>
        <begin position="1"/>
        <end position="26"/>
    </location>
</feature>
<dbReference type="EMBL" id="RCZO01000001">
    <property type="protein sequence ID" value="TPG11435.1"/>
    <property type="molecule type" value="Genomic_DNA"/>
</dbReference>
<dbReference type="RefSeq" id="WP_140648664.1">
    <property type="nucleotide sequence ID" value="NZ_RCZO01000001.1"/>
</dbReference>
<keyword evidence="4" id="KW-0732">Signal</keyword>
<keyword evidence="3" id="KW-0326">Glycosidase</keyword>
<evidence type="ECO:0000256" key="3">
    <source>
        <dbReference type="ARBA" id="ARBA00023295"/>
    </source>
</evidence>
<dbReference type="STRING" id="582702.SAMN05192579_101405"/>
<dbReference type="SUPFAM" id="SSF49303">
    <property type="entry name" value="beta-Galactosidase/glucuronidase domain"/>
    <property type="match status" value="3"/>
</dbReference>
<evidence type="ECO:0000259" key="5">
    <source>
        <dbReference type="Pfam" id="PF00703"/>
    </source>
</evidence>
<evidence type="ECO:0000256" key="4">
    <source>
        <dbReference type="SAM" id="SignalP"/>
    </source>
</evidence>
<dbReference type="InterPro" id="IPR041447">
    <property type="entry name" value="Mannosidase_ig"/>
</dbReference>
<dbReference type="SUPFAM" id="SSF49785">
    <property type="entry name" value="Galactose-binding domain-like"/>
    <property type="match status" value="1"/>
</dbReference>
<dbReference type="Gene3D" id="2.60.120.260">
    <property type="entry name" value="Galactose-binding domain-like"/>
    <property type="match status" value="1"/>
</dbReference>
<sequence length="912" mass="98939">MRLLAKSLFVTMTALAAATVAAPARAATAFAPTRVDGGAGATTAVAGWQIQASDKAQESGAKISSSGYSTQGWYPVSGRATVMAGLLENGAYKDVFYSDNLRAVQAPDASGTLFVNAWWYRTEFSLPAATHGRHTLLRTNGMIASADVWVNGHLVADHAAVAGAYPVHELDVTPWVHAGSNILALRVHPADPRRSLSIGWVDWNPTPPDNNMGPWRGVDIVQSGPVQLRFAHVTPTLSLPDLAHAALTVKVEARNLDAVAHEATITGEVAGVSLQRTIHLAAGETQTVAFTPKTDPGLDLSHPNVWWPIGMGAHPLYSLQLAASVDGATSDKTSATFGIRSVSSKLTKQGYRQFLVNGTPILIRGGGWAPDMFLRDDPARMEAEFSYVRNLGLNTIRSEGKLENARFYELADRDGIMILAGWECCDKWESAAKTGGAPWDAADMKVAQDSMASEARLLRNHPSVIGFLIGSDNPPPPPLARMYVDTLHAEDWPAPIIAVATDKGTAETGLSGMKMTGPYAWVPPSYWYADKLGGAFGFNSETSAGADIPRLEDLTRMLSPQEQEALWKYPQLRQYHAAADWSTFASIAPFATALAKRYGAPKSLADYVAKAQLDNYDNTRAQFEAFNAHRDAANPSTGVIYWMLNNAWPSLHWHLYDYYMNPAGAYFGAKKANEPVHIQYSYDTRAVVLVNQTLTDQHGLQARLRVRNLDGSVRYEQRVQHIDLAGNGTRQVATLPAPAGLSPTYFVELELASADDRPISRNVYWLSTQADTLDWAQSNWYLTPVTHYADLTALQSLPTATSEVRATLRHMGAQDSVSVTLTVPASSKAVALFQHVSIKRSADGQPVLPILWSDNDVTLWPGESITLTARYAEQANATPVIEVSGWNAPARSVPLTLQQASPDHDVSQGMSH</sequence>
<dbReference type="InterPro" id="IPR054593">
    <property type="entry name" value="Beta-mannosidase-like_N2"/>
</dbReference>